<proteinExistence type="predicted"/>
<dbReference type="OrthoDB" id="2669721at2759"/>
<dbReference type="AlphaFoldDB" id="A0A4Q2CZJ8"/>
<evidence type="ECO:0000256" key="1">
    <source>
        <dbReference type="SAM" id="Coils"/>
    </source>
</evidence>
<evidence type="ECO:0000313" key="3">
    <source>
        <dbReference type="EMBL" id="RXW12320.1"/>
    </source>
</evidence>
<comment type="caution">
    <text evidence="3">The sequence shown here is derived from an EMBL/GenBank/DDBJ whole genome shotgun (WGS) entry which is preliminary data.</text>
</comment>
<keyword evidence="1" id="KW-0175">Coiled coil</keyword>
<feature type="region of interest" description="Disordered" evidence="2">
    <location>
        <begin position="871"/>
        <end position="908"/>
    </location>
</feature>
<dbReference type="PANTHER" id="PTHR46579:SF1">
    <property type="entry name" value="F5_8 TYPE C DOMAIN-CONTAINING PROTEIN"/>
    <property type="match status" value="1"/>
</dbReference>
<evidence type="ECO:0000313" key="4">
    <source>
        <dbReference type="Proteomes" id="UP000290288"/>
    </source>
</evidence>
<accession>A0A4Q2CZJ8</accession>
<sequence length="1159" mass="130934">MDSAEPQLGPESGSSASGPPQATPSPEQPDPEPDDDGEDTEGNLVASLADLQLALDYIQALKSARLDESSGLDLNLLQQLQDPVREFLDLDANPDLRLSIRLYMDVGRASEATYMAAREAILERWPEDVEVLTYDQVQRKVEQLSGVIPIIHDMCINSCMAYTGPLACLEQCRVCSEPRYDDSRSVPGKKCTPRQTFYTIPIGPQLQALYKSPESARLMSYRKEKTANVLPHTIRNPDGSISLPPEVVIDDYIHGTEYLTAVANGKIKDDDIVLMISTDGAQLYEHKQSDCWIFIWIIMDLPPDSRYKRHHVIPGGFIPGPKNPKIFDSFSYPGLHHLASLQNSGLRIWNPLVDRVITSNPFLLFGTSDGPGLVRWSGMVGHNGYIGCRGFCPLHGRRCNGGKHYYPVLQKPDDRVPPGSDHPDVSLPDLLATDREAEYKTKLALVVGSETMTQYKQRRRDNGIAKPSIFSGFSSSHRFPLPTVFPNDTMHLTGLNITSLMLSIFRGTIDCHRSNNRATWDWVVLSGEFWNMHGLEVAQFRQYLPGSFDRPPRNPAKKINSGYKAQEYLTYVFGYLPGLLYGLLPNHYWQNFCKLVRGVRLILQRSITTEDLEAAYILLSDFCIEFEVLYVRRKSSRLHFVHQSIHNLFHLAPDTEKCGPLALESQWTIERVIGYLGQEIRQPSNPFKNLSQRGLRQAQLNALSAMAPNLSRDHGKPLPHGAVDLGDGYVLLRPTDPKVVVMAPPDMRAYSKYRETVIGLARLSDSATVTCYRWARLRLPNQQIARTHWKESQRSSDASVRTSRMVKLEIDSKTCFGEVMYFFEVTIQGGNQRLAMVSLGEQPNTELLQQSSNALWVTRLNWDFLSDDKENNSGFNGPAESSRKRKPDLDEGPGALGEDTALKKAKVAEGPEKKLSEFLKLVKKNPQKAAEELANLRTSSEELQALKHQVLELIRAVKLLEVGVASEGVLKYPKTPPAPKSTEEKARIFWTENDWKASAASSKMKQRKTTIADEDDEDAWDVDVDDGEFEGKKSEYTWLGFLRDIKSGQQASVSECEAITTLCRDFFQECYNEQKIDVTKHTYTNLSLVIKIRLCIILEDAFLSVSQCELHWKYFFIARKVYNSWRNKFIKALNRERTKVSTSKFSRKIKSEMPQLLTP</sequence>
<feature type="region of interest" description="Disordered" evidence="2">
    <location>
        <begin position="1"/>
        <end position="41"/>
    </location>
</feature>
<dbReference type="EMBL" id="SDEE01001292">
    <property type="protein sequence ID" value="RXW12320.1"/>
    <property type="molecule type" value="Genomic_DNA"/>
</dbReference>
<protein>
    <submittedName>
        <fullName evidence="3">Uncharacterized protein</fullName>
    </submittedName>
</protein>
<feature type="compositionally biased region" description="Acidic residues" evidence="2">
    <location>
        <begin position="29"/>
        <end position="41"/>
    </location>
</feature>
<dbReference type="PANTHER" id="PTHR46579">
    <property type="entry name" value="F5/8 TYPE C DOMAIN-CONTAINING PROTEIN-RELATED"/>
    <property type="match status" value="1"/>
</dbReference>
<name>A0A4Q2CZJ8_9AGAR</name>
<feature type="compositionally biased region" description="Low complexity" evidence="2">
    <location>
        <begin position="9"/>
        <end position="20"/>
    </location>
</feature>
<reference evidence="3 4" key="1">
    <citation type="submission" date="2019-01" db="EMBL/GenBank/DDBJ databases">
        <title>Draft genome sequence of Psathyrella aberdarensis IHI B618.</title>
        <authorList>
            <person name="Buettner E."/>
            <person name="Kellner H."/>
        </authorList>
    </citation>
    <scope>NUCLEOTIDE SEQUENCE [LARGE SCALE GENOMIC DNA]</scope>
    <source>
        <strain evidence="3 4">IHI B618</strain>
    </source>
</reference>
<dbReference type="STRING" id="2316362.A0A4Q2CZJ8"/>
<feature type="coiled-coil region" evidence="1">
    <location>
        <begin position="929"/>
        <end position="956"/>
    </location>
</feature>
<keyword evidence="4" id="KW-1185">Reference proteome</keyword>
<feature type="non-terminal residue" evidence="3">
    <location>
        <position position="1159"/>
    </location>
</feature>
<evidence type="ECO:0000256" key="2">
    <source>
        <dbReference type="SAM" id="MobiDB-lite"/>
    </source>
</evidence>
<dbReference type="Proteomes" id="UP000290288">
    <property type="component" value="Unassembled WGS sequence"/>
</dbReference>
<gene>
    <name evidence="3" type="ORF">EST38_g13534</name>
</gene>
<organism evidence="3 4">
    <name type="scientific">Candolleomyces aberdarensis</name>
    <dbReference type="NCBI Taxonomy" id="2316362"/>
    <lineage>
        <taxon>Eukaryota</taxon>
        <taxon>Fungi</taxon>
        <taxon>Dikarya</taxon>
        <taxon>Basidiomycota</taxon>
        <taxon>Agaricomycotina</taxon>
        <taxon>Agaricomycetes</taxon>
        <taxon>Agaricomycetidae</taxon>
        <taxon>Agaricales</taxon>
        <taxon>Agaricineae</taxon>
        <taxon>Psathyrellaceae</taxon>
        <taxon>Candolleomyces</taxon>
    </lineage>
</organism>